<protein>
    <submittedName>
        <fullName evidence="1">Uncharacterized protein</fullName>
    </submittedName>
</protein>
<gene>
    <name evidence="1" type="ORF">Pmgp_00628</name>
</gene>
<keyword evidence="2" id="KW-1185">Reference proteome</keyword>
<evidence type="ECO:0000313" key="1">
    <source>
        <dbReference type="EMBL" id="TEB12990.1"/>
    </source>
</evidence>
<comment type="caution">
    <text evidence="1">The sequence shown here is derived from an EMBL/GenBank/DDBJ whole genome shotgun (WGS) entry which is preliminary data.</text>
</comment>
<dbReference type="Proteomes" id="UP000297597">
    <property type="component" value="Unassembled WGS sequence"/>
</dbReference>
<accession>A0A4Y7RW48</accession>
<evidence type="ECO:0000313" key="2">
    <source>
        <dbReference type="Proteomes" id="UP000297597"/>
    </source>
</evidence>
<sequence>MREYNVVAQIMEYLLVVKYVAEDNLYALLFAPNVAGTAQTFEYEAKNDDDAIFKGAMMAKEKGFF</sequence>
<dbReference type="AlphaFoldDB" id="A0A4Y7RW48"/>
<reference evidence="1 2" key="1">
    <citation type="journal article" date="2018" name="Environ. Microbiol.">
        <title>Novel energy conservation strategies and behaviour of Pelotomaculum schinkii driving syntrophic propionate catabolism.</title>
        <authorList>
            <person name="Hidalgo-Ahumada C.A.P."/>
            <person name="Nobu M.K."/>
            <person name="Narihiro T."/>
            <person name="Tamaki H."/>
            <person name="Liu W.T."/>
            <person name="Kamagata Y."/>
            <person name="Stams A.J.M."/>
            <person name="Imachi H."/>
            <person name="Sousa D.Z."/>
        </authorList>
    </citation>
    <scope>NUCLEOTIDE SEQUENCE [LARGE SCALE GENOMIC DNA]</scope>
    <source>
        <strain evidence="1 2">MGP</strain>
    </source>
</reference>
<proteinExistence type="predicted"/>
<organism evidence="1 2">
    <name type="scientific">Pelotomaculum propionicicum</name>
    <dbReference type="NCBI Taxonomy" id="258475"/>
    <lineage>
        <taxon>Bacteria</taxon>
        <taxon>Bacillati</taxon>
        <taxon>Bacillota</taxon>
        <taxon>Clostridia</taxon>
        <taxon>Eubacteriales</taxon>
        <taxon>Desulfotomaculaceae</taxon>
        <taxon>Pelotomaculum</taxon>
    </lineage>
</organism>
<name>A0A4Y7RW48_9FIRM</name>
<dbReference type="EMBL" id="QFFZ01000004">
    <property type="protein sequence ID" value="TEB12990.1"/>
    <property type="molecule type" value="Genomic_DNA"/>
</dbReference>